<dbReference type="Pfam" id="PF24809">
    <property type="entry name" value="DUF7708"/>
    <property type="match status" value="1"/>
</dbReference>
<evidence type="ECO:0000313" key="6">
    <source>
        <dbReference type="Proteomes" id="UP000076552"/>
    </source>
</evidence>
<protein>
    <submittedName>
        <fullName evidence="5">Ankyrin repeat protein</fullName>
    </submittedName>
</protein>
<reference evidence="5 6" key="1">
    <citation type="submission" date="2015-06" db="EMBL/GenBank/DDBJ databases">
        <title>Survival trade-offs in plant roots during colonization by closely related pathogenic and mutualistic fungi.</title>
        <authorList>
            <person name="Hacquard S."/>
            <person name="Kracher B."/>
            <person name="Hiruma K."/>
            <person name="Weinman A."/>
            <person name="Muench P."/>
            <person name="Garrido Oter R."/>
            <person name="Ver Loren van Themaat E."/>
            <person name="Dallerey J.-F."/>
            <person name="Damm U."/>
            <person name="Henrissat B."/>
            <person name="Lespinet O."/>
            <person name="Thon M."/>
            <person name="Kemen E."/>
            <person name="McHardy A.C."/>
            <person name="Schulze-Lefert P."/>
            <person name="O'Connell R.J."/>
        </authorList>
    </citation>
    <scope>NUCLEOTIDE SEQUENCE [LARGE SCALE GENOMIC DNA]</scope>
    <source>
        <strain evidence="5 6">0861</strain>
    </source>
</reference>
<evidence type="ECO:0000256" key="2">
    <source>
        <dbReference type="SAM" id="MobiDB-lite"/>
    </source>
</evidence>
<accession>A0A166LH90</accession>
<dbReference type="Gene3D" id="3.40.50.300">
    <property type="entry name" value="P-loop containing nucleotide triphosphate hydrolases"/>
    <property type="match status" value="1"/>
</dbReference>
<gene>
    <name evidence="5" type="ORF">CT0861_13082</name>
</gene>
<keyword evidence="6" id="KW-1185">Reference proteome</keyword>
<dbReference type="Pfam" id="PF24883">
    <property type="entry name" value="NPHP3_N"/>
    <property type="match status" value="1"/>
</dbReference>
<dbReference type="SUPFAM" id="SSF52540">
    <property type="entry name" value="P-loop containing nucleoside triphosphate hydrolases"/>
    <property type="match status" value="1"/>
</dbReference>
<feature type="domain" description="Nephrocystin 3-like N-terminal" evidence="4">
    <location>
        <begin position="352"/>
        <end position="527"/>
    </location>
</feature>
<feature type="domain" description="DUF7708" evidence="3">
    <location>
        <begin position="140"/>
        <end position="281"/>
    </location>
</feature>
<feature type="region of interest" description="Disordered" evidence="2">
    <location>
        <begin position="1"/>
        <end position="22"/>
    </location>
</feature>
<dbReference type="PANTHER" id="PTHR10039:SF16">
    <property type="entry name" value="GPI INOSITOL-DEACYLASE"/>
    <property type="match status" value="1"/>
</dbReference>
<proteinExistence type="predicted"/>
<feature type="non-terminal residue" evidence="5">
    <location>
        <position position="932"/>
    </location>
</feature>
<dbReference type="PANTHER" id="PTHR10039">
    <property type="entry name" value="AMELOGENIN"/>
    <property type="match status" value="1"/>
</dbReference>
<evidence type="ECO:0000313" key="5">
    <source>
        <dbReference type="EMBL" id="KZL63519.1"/>
    </source>
</evidence>
<dbReference type="EMBL" id="LFIV01000348">
    <property type="protein sequence ID" value="KZL63519.1"/>
    <property type="molecule type" value="Genomic_DNA"/>
</dbReference>
<comment type="caution">
    <text evidence="5">The sequence shown here is derived from an EMBL/GenBank/DDBJ whole genome shotgun (WGS) entry which is preliminary data.</text>
</comment>
<evidence type="ECO:0000259" key="4">
    <source>
        <dbReference type="Pfam" id="PF24883"/>
    </source>
</evidence>
<dbReference type="InterPro" id="IPR055530">
    <property type="entry name" value="DUF7104"/>
</dbReference>
<dbReference type="InterPro" id="IPR056884">
    <property type="entry name" value="NPHP3-like_N"/>
</dbReference>
<sequence>LTSCSEAHSSHEMSLTQAGTPSDLTPLLPVTSTLCQHRSLPCETAQLWALCDSQWKRPLQRASAFKMTVAQDLRRSSDDLWVAAISTLGDDLRSEIDFTQGSKHASVDELLAATTKARDGLDARSWSFTRNGKKVIVRDVLTKVAKWVHHFKEVGDIAVQYDPGHAALPWAGVRFLLNVAVGDLDTYSNLLERTADIAEFICRNALIESLLKSASSAAAEELRRAMVKLYASILTYLAKARSYYSNNTAARVIKHGVLASTDLDSTFTAITEAQNDVTQCSAIFGLEAQLELRGELKQMLKNFDAPVQRWNEALAALADQLDVKRRVEILSWISTEPYQQHHQQTYSEVMEGTGGWLLQDPTFLQWKNESASSILWLHGIPGSGKSKLTSIVVKDAQDAFSNHQSPAPVYFYCSRNPAEPGRSDPSRIVASIARQLSTPVAGGPLLEDAVRVYRKREENAFASGPLNLEESKDLILQLLGRYKDATMTIVIDALDECSETSRSRLLELLQGLLKTSLCLLKIFVSSRDDQDIVYKLDGYPNLHLSSDRNSGDINLFVQTETAHLISTGELLRSSTRKEELRSKIVDELSSNAHGMFRWASLQLQELCRQRTDEAIVERLGRLPKTLQDLYREILHRIEGFEAETDRRLTRSALSWLLCGRKQLKSDCFLAAVCLRKHGTVYQISKAQLLQLCCNLVIYDFAQDAFRFSHLSVREFLEFQKVYHPVSVNALVAESCLFNVDRMHDDPVPKPLLDYCDMFWAEHAQEGLHGEQFMLTQTLRHFLFNERDTTHLLGWQQRVVPLNEHQAWRCIKLQSAVAKIPSVLLVVCAFDLAGVLSPEEWTRLSAKDLGASRNFHQRVAAKHSRGRIVAWHLEMNIPFGTDQNVMELVAENVEGGRNIMALLLDKRGHEIQITDDVVKAAAGNWRSGQEIMA</sequence>
<dbReference type="Gene3D" id="1.20.5.340">
    <property type="match status" value="1"/>
</dbReference>
<evidence type="ECO:0000256" key="1">
    <source>
        <dbReference type="ARBA" id="ARBA00022737"/>
    </source>
</evidence>
<dbReference type="InterPro" id="IPR056125">
    <property type="entry name" value="DUF7708"/>
</dbReference>
<feature type="non-terminal residue" evidence="5">
    <location>
        <position position="1"/>
    </location>
</feature>
<keyword evidence="1" id="KW-0677">Repeat</keyword>
<dbReference type="InterPro" id="IPR027417">
    <property type="entry name" value="P-loop_NTPase"/>
</dbReference>
<organism evidence="5 6">
    <name type="scientific">Colletotrichum tofieldiae</name>
    <dbReference type="NCBI Taxonomy" id="708197"/>
    <lineage>
        <taxon>Eukaryota</taxon>
        <taxon>Fungi</taxon>
        <taxon>Dikarya</taxon>
        <taxon>Ascomycota</taxon>
        <taxon>Pezizomycotina</taxon>
        <taxon>Sordariomycetes</taxon>
        <taxon>Hypocreomycetidae</taxon>
        <taxon>Glomerellales</taxon>
        <taxon>Glomerellaceae</taxon>
        <taxon>Colletotrichum</taxon>
        <taxon>Colletotrichum spaethianum species complex</taxon>
    </lineage>
</organism>
<dbReference type="STRING" id="708197.A0A166LH90"/>
<evidence type="ECO:0000259" key="3">
    <source>
        <dbReference type="Pfam" id="PF24809"/>
    </source>
</evidence>
<dbReference type="AlphaFoldDB" id="A0A166LH90"/>
<dbReference type="Proteomes" id="UP000076552">
    <property type="component" value="Unassembled WGS sequence"/>
</dbReference>
<name>A0A166LH90_9PEZI</name>
<dbReference type="Pfam" id="PF23397">
    <property type="entry name" value="DUF7104"/>
    <property type="match status" value="1"/>
</dbReference>